<accession>A0AAV7SZ24</accession>
<comment type="caution">
    <text evidence="1">The sequence shown here is derived from an EMBL/GenBank/DDBJ whole genome shotgun (WGS) entry which is preliminary data.</text>
</comment>
<dbReference type="AlphaFoldDB" id="A0AAV7SZ24"/>
<protein>
    <submittedName>
        <fullName evidence="1">Uncharacterized protein</fullName>
    </submittedName>
</protein>
<name>A0AAV7SZ24_PLEWA</name>
<dbReference type="EMBL" id="JANPWB010000007">
    <property type="protein sequence ID" value="KAJ1169489.1"/>
    <property type="molecule type" value="Genomic_DNA"/>
</dbReference>
<sequence>MMSPALGSLECLFLRRWNLQACGVLKSIRPRQPRLELQPTQLETDFPASKEKALLAHLHEALQKYWDKDQREVLYRGWWGVHRGRNTGQNAGLAHDSLAIRVTAITLEMARSTLTPL</sequence>
<dbReference type="Proteomes" id="UP001066276">
    <property type="component" value="Chromosome 4_1"/>
</dbReference>
<proteinExistence type="predicted"/>
<keyword evidence="2" id="KW-1185">Reference proteome</keyword>
<evidence type="ECO:0000313" key="1">
    <source>
        <dbReference type="EMBL" id="KAJ1169489.1"/>
    </source>
</evidence>
<organism evidence="1 2">
    <name type="scientific">Pleurodeles waltl</name>
    <name type="common">Iberian ribbed newt</name>
    <dbReference type="NCBI Taxonomy" id="8319"/>
    <lineage>
        <taxon>Eukaryota</taxon>
        <taxon>Metazoa</taxon>
        <taxon>Chordata</taxon>
        <taxon>Craniata</taxon>
        <taxon>Vertebrata</taxon>
        <taxon>Euteleostomi</taxon>
        <taxon>Amphibia</taxon>
        <taxon>Batrachia</taxon>
        <taxon>Caudata</taxon>
        <taxon>Salamandroidea</taxon>
        <taxon>Salamandridae</taxon>
        <taxon>Pleurodelinae</taxon>
        <taxon>Pleurodeles</taxon>
    </lineage>
</organism>
<reference evidence="1" key="1">
    <citation type="journal article" date="2022" name="bioRxiv">
        <title>Sequencing and chromosome-scale assembly of the giantPleurodeles waltlgenome.</title>
        <authorList>
            <person name="Brown T."/>
            <person name="Elewa A."/>
            <person name="Iarovenko S."/>
            <person name="Subramanian E."/>
            <person name="Araus A.J."/>
            <person name="Petzold A."/>
            <person name="Susuki M."/>
            <person name="Suzuki K.-i.T."/>
            <person name="Hayashi T."/>
            <person name="Toyoda A."/>
            <person name="Oliveira C."/>
            <person name="Osipova E."/>
            <person name="Leigh N.D."/>
            <person name="Simon A."/>
            <person name="Yun M.H."/>
        </authorList>
    </citation>
    <scope>NUCLEOTIDE SEQUENCE</scope>
    <source>
        <strain evidence="1">20211129_DDA</strain>
        <tissue evidence="1">Liver</tissue>
    </source>
</reference>
<gene>
    <name evidence="1" type="ORF">NDU88_001382</name>
</gene>
<evidence type="ECO:0000313" key="2">
    <source>
        <dbReference type="Proteomes" id="UP001066276"/>
    </source>
</evidence>